<evidence type="ECO:0000313" key="2">
    <source>
        <dbReference type="EMBL" id="GFU06532.1"/>
    </source>
</evidence>
<proteinExistence type="predicted"/>
<comment type="caution">
    <text evidence="2">The sequence shown here is derived from an EMBL/GenBank/DDBJ whole genome shotgun (WGS) entry which is preliminary data.</text>
</comment>
<protein>
    <submittedName>
        <fullName evidence="2">Uncharacterized protein</fullName>
    </submittedName>
</protein>
<name>A0A8X6UEL2_NEPPI</name>
<organism evidence="2 3">
    <name type="scientific">Nephila pilipes</name>
    <name type="common">Giant wood spider</name>
    <name type="synonym">Nephila maculata</name>
    <dbReference type="NCBI Taxonomy" id="299642"/>
    <lineage>
        <taxon>Eukaryota</taxon>
        <taxon>Metazoa</taxon>
        <taxon>Ecdysozoa</taxon>
        <taxon>Arthropoda</taxon>
        <taxon>Chelicerata</taxon>
        <taxon>Arachnida</taxon>
        <taxon>Araneae</taxon>
        <taxon>Araneomorphae</taxon>
        <taxon>Entelegynae</taxon>
        <taxon>Araneoidea</taxon>
        <taxon>Nephilidae</taxon>
        <taxon>Nephila</taxon>
    </lineage>
</organism>
<accession>A0A8X6UEL2</accession>
<sequence length="92" mass="10594">RCGCGVKKQTVEVVRCYLFDLLAEVRINSHLVLQFGNPKDFDSVALFTLVEPIVAEGSVKCQKSNFDLVEIFNIQFSQKHYRFSPLCLQRRL</sequence>
<gene>
    <name evidence="1" type="ORF">NPIL_290841</name>
    <name evidence="2" type="ORF">NPIL_319281</name>
</gene>
<keyword evidence="3" id="KW-1185">Reference proteome</keyword>
<dbReference type="EMBL" id="BMAW01077467">
    <property type="protein sequence ID" value="GFU06532.1"/>
    <property type="molecule type" value="Genomic_DNA"/>
</dbReference>
<feature type="non-terminal residue" evidence="2">
    <location>
        <position position="1"/>
    </location>
</feature>
<evidence type="ECO:0000313" key="3">
    <source>
        <dbReference type="Proteomes" id="UP000887013"/>
    </source>
</evidence>
<dbReference type="Proteomes" id="UP000887013">
    <property type="component" value="Unassembled WGS sequence"/>
</dbReference>
<dbReference type="AlphaFoldDB" id="A0A8X6UEL2"/>
<evidence type="ECO:0000313" key="1">
    <source>
        <dbReference type="EMBL" id="GFS97871.1"/>
    </source>
</evidence>
<reference evidence="2" key="1">
    <citation type="submission" date="2020-08" db="EMBL/GenBank/DDBJ databases">
        <title>Multicomponent nature underlies the extraordinary mechanical properties of spider dragline silk.</title>
        <authorList>
            <person name="Kono N."/>
            <person name="Nakamura H."/>
            <person name="Mori M."/>
            <person name="Yoshida Y."/>
            <person name="Ohtoshi R."/>
            <person name="Malay A.D."/>
            <person name="Moran D.A.P."/>
            <person name="Tomita M."/>
            <person name="Numata K."/>
            <person name="Arakawa K."/>
        </authorList>
    </citation>
    <scope>NUCLEOTIDE SEQUENCE</scope>
</reference>
<dbReference type="EMBL" id="BMAW01054761">
    <property type="protein sequence ID" value="GFS97871.1"/>
    <property type="molecule type" value="Genomic_DNA"/>
</dbReference>